<evidence type="ECO:0000313" key="3">
    <source>
        <dbReference type="EMBL" id="TDK23713.1"/>
    </source>
</evidence>
<dbReference type="RefSeq" id="WP_133322000.1">
    <property type="nucleotide sequence ID" value="NZ_SMTF01000007.1"/>
</dbReference>
<keyword evidence="4" id="KW-1185">Reference proteome</keyword>
<dbReference type="Gene3D" id="3.40.630.10">
    <property type="entry name" value="Zn peptidases"/>
    <property type="match status" value="1"/>
</dbReference>
<dbReference type="SUPFAM" id="SSF53187">
    <property type="entry name" value="Zn-dependent exopeptidases"/>
    <property type="match status" value="1"/>
</dbReference>
<protein>
    <submittedName>
        <fullName evidence="3">Zn-dependent exopeptidase M28</fullName>
    </submittedName>
</protein>
<sequence length="300" mass="31288">MSLSRRPFAILLLALLLSACASHAPDSATAPPPAAAPTAAGSAWLDDVAAIAANRGSDARRGAILSRLDAAGLASAETAFTARDLAGMNLLATVSGGSGQPLLLLGAHYDQVDVGSGVTDNASGSAVVLSLARRLQQDPLQHHRVAVAFWDLEEKGLLGANAYVAEGGERPALYVNFDVFGWGDTVWMMSPDSGHPLATATRRAADTLGLHASIGERYPPTDHLAFLKAGWPAVSYSLVGKHEIPSILEMFTGKTPRAMPKVMQVIHSERDTLAEVDPAAVETAIDAIEAALREWDAGAG</sequence>
<feature type="chain" id="PRO_5020573569" evidence="1">
    <location>
        <begin position="25"/>
        <end position="300"/>
    </location>
</feature>
<organism evidence="3 4">
    <name type="scientific">Luteimonas aestuarii</name>
    <dbReference type="NCBI Taxonomy" id="453837"/>
    <lineage>
        <taxon>Bacteria</taxon>
        <taxon>Pseudomonadati</taxon>
        <taxon>Pseudomonadota</taxon>
        <taxon>Gammaproteobacteria</taxon>
        <taxon>Lysobacterales</taxon>
        <taxon>Lysobacteraceae</taxon>
        <taxon>Luteimonas</taxon>
    </lineage>
</organism>
<accession>A0A4R5TRM7</accession>
<name>A0A4R5TRM7_9GAMM</name>
<dbReference type="PANTHER" id="PTHR12147:SF26">
    <property type="entry name" value="PEPTIDASE M28 DOMAIN-CONTAINING PROTEIN"/>
    <property type="match status" value="1"/>
</dbReference>
<dbReference type="PANTHER" id="PTHR12147">
    <property type="entry name" value="METALLOPEPTIDASE M28 FAMILY MEMBER"/>
    <property type="match status" value="1"/>
</dbReference>
<dbReference type="InterPro" id="IPR045175">
    <property type="entry name" value="M28_fam"/>
</dbReference>
<dbReference type="OrthoDB" id="9778250at2"/>
<feature type="domain" description="Peptidase M28" evidence="2">
    <location>
        <begin position="89"/>
        <end position="289"/>
    </location>
</feature>
<dbReference type="AlphaFoldDB" id="A0A4R5TRM7"/>
<gene>
    <name evidence="3" type="ORF">E2F46_10245</name>
</gene>
<feature type="signal peptide" evidence="1">
    <location>
        <begin position="1"/>
        <end position="24"/>
    </location>
</feature>
<dbReference type="InterPro" id="IPR007484">
    <property type="entry name" value="Peptidase_M28"/>
</dbReference>
<comment type="caution">
    <text evidence="3">The sequence shown here is derived from an EMBL/GenBank/DDBJ whole genome shotgun (WGS) entry which is preliminary data.</text>
</comment>
<dbReference type="PROSITE" id="PS51257">
    <property type="entry name" value="PROKAR_LIPOPROTEIN"/>
    <property type="match status" value="1"/>
</dbReference>
<dbReference type="Pfam" id="PF04389">
    <property type="entry name" value="Peptidase_M28"/>
    <property type="match status" value="1"/>
</dbReference>
<dbReference type="EMBL" id="SMTF01000007">
    <property type="protein sequence ID" value="TDK23713.1"/>
    <property type="molecule type" value="Genomic_DNA"/>
</dbReference>
<evidence type="ECO:0000259" key="2">
    <source>
        <dbReference type="Pfam" id="PF04389"/>
    </source>
</evidence>
<evidence type="ECO:0000256" key="1">
    <source>
        <dbReference type="SAM" id="SignalP"/>
    </source>
</evidence>
<proteinExistence type="predicted"/>
<dbReference type="GO" id="GO:0008235">
    <property type="term" value="F:metalloexopeptidase activity"/>
    <property type="evidence" value="ECO:0007669"/>
    <property type="project" value="InterPro"/>
</dbReference>
<dbReference type="GO" id="GO:0006508">
    <property type="term" value="P:proteolysis"/>
    <property type="evidence" value="ECO:0007669"/>
    <property type="project" value="InterPro"/>
</dbReference>
<keyword evidence="1" id="KW-0732">Signal</keyword>
<dbReference type="Proteomes" id="UP000294796">
    <property type="component" value="Unassembled WGS sequence"/>
</dbReference>
<reference evidence="3 4" key="1">
    <citation type="submission" date="2019-03" db="EMBL/GenBank/DDBJ databases">
        <title>Luteimonas zhaokaii sp.nov., isolated from the rectal contents of Plateau pika in Yushu, Qinghai Province, China.</title>
        <authorList>
            <person name="Zhang G."/>
        </authorList>
    </citation>
    <scope>NUCLEOTIDE SEQUENCE [LARGE SCALE GENOMIC DNA]</scope>
    <source>
        <strain evidence="3 4">B9</strain>
    </source>
</reference>
<evidence type="ECO:0000313" key="4">
    <source>
        <dbReference type="Proteomes" id="UP000294796"/>
    </source>
</evidence>